<evidence type="ECO:0000313" key="4">
    <source>
        <dbReference type="Proteomes" id="UP001597018"/>
    </source>
</evidence>
<feature type="compositionally biased region" description="Low complexity" evidence="1">
    <location>
        <begin position="20"/>
        <end position="51"/>
    </location>
</feature>
<comment type="caution">
    <text evidence="3">The sequence shown here is derived from an EMBL/GenBank/DDBJ whole genome shotgun (WGS) entry which is preliminary data.</text>
</comment>
<evidence type="ECO:0000256" key="1">
    <source>
        <dbReference type="SAM" id="MobiDB-lite"/>
    </source>
</evidence>
<feature type="region of interest" description="Disordered" evidence="1">
    <location>
        <begin position="120"/>
        <end position="204"/>
    </location>
</feature>
<name>A0ABW3FIL8_9PSEU</name>
<accession>A0ABW3FIL8</accession>
<evidence type="ECO:0008006" key="5">
    <source>
        <dbReference type="Google" id="ProtNLM"/>
    </source>
</evidence>
<keyword evidence="2" id="KW-1133">Transmembrane helix</keyword>
<feature type="region of interest" description="Disordered" evidence="1">
    <location>
        <begin position="1"/>
        <end position="95"/>
    </location>
</feature>
<feature type="transmembrane region" description="Helical" evidence="2">
    <location>
        <begin position="98"/>
        <end position="120"/>
    </location>
</feature>
<keyword evidence="2" id="KW-0812">Transmembrane</keyword>
<dbReference type="EMBL" id="JBHTIW010000001">
    <property type="protein sequence ID" value="MFD0918332.1"/>
    <property type="molecule type" value="Genomic_DNA"/>
</dbReference>
<protein>
    <recommendedName>
        <fullName evidence="5">Translation initiation factor IF-2</fullName>
    </recommendedName>
</protein>
<feature type="compositionally biased region" description="Low complexity" evidence="1">
    <location>
        <begin position="59"/>
        <end position="82"/>
    </location>
</feature>
<sequence length="377" mass="38441">MSAIGSPPDPAEDRRPPESPTAAAEQPEQQATERAVPAPAPDALADPVADAGVGSRTGSATEAEPATATATAVPAPASTATRAPDEPGRPPNRAPKPVLAAAAVAGLVLLAVPIALVGLFNRDHRPPPPPPQDPSAYQDGSVALPGFVPDVRQDPTPPPNAVPAVPGPPPADQGGGRGAEVPPPAPDTGGASPGTPPPAENTADRAPARPAFAAVGGPGCAGSSFSRPGYFTDGSNGWTQGRGAFAAEGCDGSFSSLPMSGDRNRDHDNAAIWRFTTGDVRVGSCQVSVFVPQGDRTAVGGDPSYYTVYQTDRTDRPVGDFRISQVDHQGQWVQAGTFPVNSGMVTVKLHDRGIDWTDKGPNHAHHAAAQLRVQCSA</sequence>
<evidence type="ECO:0000313" key="3">
    <source>
        <dbReference type="EMBL" id="MFD0918332.1"/>
    </source>
</evidence>
<keyword evidence="2" id="KW-0472">Membrane</keyword>
<keyword evidence="4" id="KW-1185">Reference proteome</keyword>
<dbReference type="Proteomes" id="UP001597018">
    <property type="component" value="Unassembled WGS sequence"/>
</dbReference>
<reference evidence="4" key="1">
    <citation type="journal article" date="2019" name="Int. J. Syst. Evol. Microbiol.">
        <title>The Global Catalogue of Microorganisms (GCM) 10K type strain sequencing project: providing services to taxonomists for standard genome sequencing and annotation.</title>
        <authorList>
            <consortium name="The Broad Institute Genomics Platform"/>
            <consortium name="The Broad Institute Genome Sequencing Center for Infectious Disease"/>
            <person name="Wu L."/>
            <person name="Ma J."/>
        </authorList>
    </citation>
    <scope>NUCLEOTIDE SEQUENCE [LARGE SCALE GENOMIC DNA]</scope>
    <source>
        <strain evidence="4">CCUG 56401</strain>
    </source>
</reference>
<gene>
    <name evidence="3" type="ORF">ACFQ16_01105</name>
</gene>
<feature type="compositionally biased region" description="Pro residues" evidence="1">
    <location>
        <begin position="155"/>
        <end position="171"/>
    </location>
</feature>
<dbReference type="RefSeq" id="WP_263250043.1">
    <property type="nucleotide sequence ID" value="NZ_BAABLT010000034.1"/>
</dbReference>
<evidence type="ECO:0000256" key="2">
    <source>
        <dbReference type="SAM" id="Phobius"/>
    </source>
</evidence>
<organism evidence="3 4">
    <name type="scientific">Saccharopolyspora rosea</name>
    <dbReference type="NCBI Taxonomy" id="524884"/>
    <lineage>
        <taxon>Bacteria</taxon>
        <taxon>Bacillati</taxon>
        <taxon>Actinomycetota</taxon>
        <taxon>Actinomycetes</taxon>
        <taxon>Pseudonocardiales</taxon>
        <taxon>Pseudonocardiaceae</taxon>
        <taxon>Saccharopolyspora</taxon>
    </lineage>
</organism>
<proteinExistence type="predicted"/>